<reference evidence="2 3" key="1">
    <citation type="submission" date="2015-06" db="EMBL/GenBank/DDBJ databases">
        <title>Cloning and characterization of the uncialamcin biosynthetic gene cluster.</title>
        <authorList>
            <person name="Yan X."/>
            <person name="Huang T."/>
            <person name="Ge H."/>
            <person name="Shen B."/>
        </authorList>
    </citation>
    <scope>NUCLEOTIDE SEQUENCE [LARGE SCALE GENOMIC DNA]</scope>
    <source>
        <strain evidence="2 3">DCA2648</strain>
    </source>
</reference>
<feature type="domain" description="Transposase Helix-turn-helix" evidence="1">
    <location>
        <begin position="34"/>
        <end position="82"/>
    </location>
</feature>
<proteinExistence type="predicted"/>
<accession>A0A1Q4VG27</accession>
<organism evidence="2 3">
    <name type="scientific">Streptomyces uncialis</name>
    <dbReference type="NCBI Taxonomy" id="1048205"/>
    <lineage>
        <taxon>Bacteria</taxon>
        <taxon>Bacillati</taxon>
        <taxon>Actinomycetota</taxon>
        <taxon>Actinomycetes</taxon>
        <taxon>Kitasatosporales</taxon>
        <taxon>Streptomycetaceae</taxon>
        <taxon>Streptomyces</taxon>
    </lineage>
</organism>
<protein>
    <submittedName>
        <fullName evidence="2">Transposase</fullName>
    </submittedName>
</protein>
<keyword evidence="3" id="KW-1185">Reference proteome</keyword>
<comment type="caution">
    <text evidence="2">The sequence shown here is derived from an EMBL/GenBank/DDBJ whole genome shotgun (WGS) entry which is preliminary data.</text>
</comment>
<sequence>MLVYPSSIDLSSKTLRHPAGQLAVRRRETGTRWRRLPAGRQALLALAYLRCGDTYARLAAGFGIGIATVYRYVHEAVEVLAAGAPTLAEAIETARKKAFVILDGTLPIDRIAADTPYYSGRHKRHGLNVQVLTDPFGRLL</sequence>
<name>A0A1Q4VG27_9ACTN</name>
<dbReference type="STRING" id="1048205.AB852_06205"/>
<dbReference type="Pfam" id="PF13613">
    <property type="entry name" value="HTH_Tnp_4"/>
    <property type="match status" value="1"/>
</dbReference>
<gene>
    <name evidence="2" type="ORF">AB852_06205</name>
</gene>
<dbReference type="InterPro" id="IPR027805">
    <property type="entry name" value="Transposase_HTH_dom"/>
</dbReference>
<evidence type="ECO:0000259" key="1">
    <source>
        <dbReference type="Pfam" id="PF13613"/>
    </source>
</evidence>
<dbReference type="Proteomes" id="UP000186455">
    <property type="component" value="Unassembled WGS sequence"/>
</dbReference>
<evidence type="ECO:0000313" key="2">
    <source>
        <dbReference type="EMBL" id="OKH96776.1"/>
    </source>
</evidence>
<dbReference type="EMBL" id="LFBV01000001">
    <property type="protein sequence ID" value="OKH96776.1"/>
    <property type="molecule type" value="Genomic_DNA"/>
</dbReference>
<dbReference type="AlphaFoldDB" id="A0A1Q4VG27"/>
<evidence type="ECO:0000313" key="3">
    <source>
        <dbReference type="Proteomes" id="UP000186455"/>
    </source>
</evidence>